<dbReference type="InterPro" id="IPR002931">
    <property type="entry name" value="Transglutaminase-like"/>
</dbReference>
<keyword evidence="1" id="KW-0812">Transmembrane</keyword>
<dbReference type="PANTHER" id="PTHR42736:SF1">
    <property type="entry name" value="PROTEIN-GLUTAMINE GAMMA-GLUTAMYLTRANSFERASE"/>
    <property type="match status" value="1"/>
</dbReference>
<protein>
    <submittedName>
        <fullName evidence="3">Transglutaminase</fullName>
    </submittedName>
</protein>
<feature type="domain" description="Transglutaminase-like" evidence="2">
    <location>
        <begin position="409"/>
        <end position="479"/>
    </location>
</feature>
<gene>
    <name evidence="3" type="ORF">B9T28_06785</name>
</gene>
<reference evidence="3 4" key="1">
    <citation type="submission" date="2017-04" db="EMBL/GenBank/DDBJ databases">
        <title>High diversity of culturable Acinetobacter species in natural soil and water ecosystems.</title>
        <authorList>
            <person name="Nemec A."/>
            <person name="Radolfova-Krizova L."/>
        </authorList>
    </citation>
    <scope>NUCLEOTIDE SEQUENCE [LARGE SCALE GENOMIC DNA]</scope>
    <source>
        <strain evidence="3 4">ANC 4999</strain>
    </source>
</reference>
<dbReference type="InterPro" id="IPR021878">
    <property type="entry name" value="TgpA_N"/>
</dbReference>
<keyword evidence="4" id="KW-1185">Reference proteome</keyword>
<sequence>MNRSIQIVMIVTLSLILVAQLAFIPITLSLMFLGMLLSLIVKDRYPIATIQIKTLILKLFKVFFVIFALGIIYLNYKTFLGVDAGMAVLATFLYAKALETKNKRDLIILFNFALFVSAGLFLYSQSIWMALLVFCCLMSCLMGLYRIQTAQFEQNLSGFQLLKTDMQHICKVITLALPFFVLLFVFFPRIPPLWQLPIANSQGVTGMSDRMSPGEIAELSQSTALAFRILGDMQQLPPRQELYWRAMVLDQYDGTTWTSRVDNQRVQEIENIVKPKWVWDYQYLAADDRIQWIMALERSIPTQENFQLHQDGAITPTQMMQRTQPIKLQWLGSRIDDLEHLSELEQDNNLNFIQSSDPQAQQFALDIFKRSHQNPAVYIQNIMQWYRQNHFSYTLAPGKLGQNRIDTFLFQSKQGFCEHYASSFTMLMRYVGIPARVVVGYQGGQLAPDGKSWEVRQLDAHAWTEVYLQGKWQRYDPTFIIAPQRIDRGMQDYISEQRLVLAGEGSTWRYPQYSILKSFNIWSDYASYQWQSKVVGYDATKQDRWLEKLGLNSSYRYAFILIFCMVVLGTIYFVVNHWSSSRNRSALDKVIDAFSKSLNTEHRKLQSETFQQWMLRLSAFSDHTDVFEQANAVFQKILYLEQKNSNLISFLDRLLKECSTELKVLKKTCQNNKK</sequence>
<name>A0A1Y3CFL9_9GAMM</name>
<dbReference type="AlphaFoldDB" id="A0A1Y3CFL9"/>
<dbReference type="SUPFAM" id="SSF54001">
    <property type="entry name" value="Cysteine proteinases"/>
    <property type="match status" value="1"/>
</dbReference>
<evidence type="ECO:0000313" key="4">
    <source>
        <dbReference type="Proteomes" id="UP000242765"/>
    </source>
</evidence>
<dbReference type="PANTHER" id="PTHR42736">
    <property type="entry name" value="PROTEIN-GLUTAMINE GAMMA-GLUTAMYLTRANSFERASE"/>
    <property type="match status" value="1"/>
</dbReference>
<dbReference type="RefSeq" id="WP_086203243.1">
    <property type="nucleotide sequence ID" value="NZ_NEGB01000003.1"/>
</dbReference>
<evidence type="ECO:0000313" key="3">
    <source>
        <dbReference type="EMBL" id="OTG65900.1"/>
    </source>
</evidence>
<dbReference type="Pfam" id="PF01841">
    <property type="entry name" value="Transglut_core"/>
    <property type="match status" value="1"/>
</dbReference>
<keyword evidence="1" id="KW-1133">Transmembrane helix</keyword>
<evidence type="ECO:0000259" key="2">
    <source>
        <dbReference type="SMART" id="SM00460"/>
    </source>
</evidence>
<organism evidence="3 4">
    <name type="scientific">Acinetobacter silvestris</name>
    <dbReference type="NCBI Taxonomy" id="1977882"/>
    <lineage>
        <taxon>Bacteria</taxon>
        <taxon>Pseudomonadati</taxon>
        <taxon>Pseudomonadota</taxon>
        <taxon>Gammaproteobacteria</taxon>
        <taxon>Moraxellales</taxon>
        <taxon>Moraxellaceae</taxon>
        <taxon>Acinetobacter</taxon>
    </lineage>
</organism>
<keyword evidence="1" id="KW-0472">Membrane</keyword>
<dbReference type="InterPro" id="IPR038765">
    <property type="entry name" value="Papain-like_cys_pep_sf"/>
</dbReference>
<feature type="transmembrane region" description="Helical" evidence="1">
    <location>
        <begin position="6"/>
        <end position="34"/>
    </location>
</feature>
<dbReference type="SMART" id="SM00460">
    <property type="entry name" value="TGc"/>
    <property type="match status" value="1"/>
</dbReference>
<feature type="transmembrane region" description="Helical" evidence="1">
    <location>
        <begin position="107"/>
        <end position="123"/>
    </location>
</feature>
<accession>A0A1Y3CFL9</accession>
<feature type="transmembrane region" description="Helical" evidence="1">
    <location>
        <begin position="55"/>
        <end position="73"/>
    </location>
</feature>
<comment type="caution">
    <text evidence="3">The sequence shown here is derived from an EMBL/GenBank/DDBJ whole genome shotgun (WGS) entry which is preliminary data.</text>
</comment>
<feature type="transmembrane region" description="Helical" evidence="1">
    <location>
        <begin position="129"/>
        <end position="147"/>
    </location>
</feature>
<proteinExistence type="predicted"/>
<dbReference type="Gene3D" id="3.10.620.30">
    <property type="match status" value="1"/>
</dbReference>
<feature type="transmembrane region" description="Helical" evidence="1">
    <location>
        <begin position="168"/>
        <end position="187"/>
    </location>
</feature>
<dbReference type="InterPro" id="IPR052901">
    <property type="entry name" value="Bact_TGase-like"/>
</dbReference>
<feature type="transmembrane region" description="Helical" evidence="1">
    <location>
        <begin position="557"/>
        <end position="575"/>
    </location>
</feature>
<dbReference type="STRING" id="1977882.B9T28_06785"/>
<evidence type="ECO:0000256" key="1">
    <source>
        <dbReference type="SAM" id="Phobius"/>
    </source>
</evidence>
<dbReference type="EMBL" id="NEGB01000003">
    <property type="protein sequence ID" value="OTG65900.1"/>
    <property type="molecule type" value="Genomic_DNA"/>
</dbReference>
<dbReference type="Proteomes" id="UP000242765">
    <property type="component" value="Unassembled WGS sequence"/>
</dbReference>
<dbReference type="Pfam" id="PF11992">
    <property type="entry name" value="TgpA_N"/>
    <property type="match status" value="1"/>
</dbReference>
<dbReference type="OrthoDB" id="9804872at2"/>